<evidence type="ECO:0000256" key="4">
    <source>
        <dbReference type="ARBA" id="ARBA00022771"/>
    </source>
</evidence>
<dbReference type="InterPro" id="IPR036236">
    <property type="entry name" value="Znf_C2H2_sf"/>
</dbReference>
<organism evidence="9 10">
    <name type="scientific">Blepharisma stoltei</name>
    <dbReference type="NCBI Taxonomy" id="1481888"/>
    <lineage>
        <taxon>Eukaryota</taxon>
        <taxon>Sar</taxon>
        <taxon>Alveolata</taxon>
        <taxon>Ciliophora</taxon>
        <taxon>Postciliodesmatophora</taxon>
        <taxon>Heterotrichea</taxon>
        <taxon>Heterotrichida</taxon>
        <taxon>Blepharismidae</taxon>
        <taxon>Blepharisma</taxon>
    </lineage>
</organism>
<dbReference type="Pfam" id="PF00096">
    <property type="entry name" value="zf-C2H2"/>
    <property type="match status" value="1"/>
</dbReference>
<comment type="caution">
    <text evidence="9">The sequence shown here is derived from an EMBL/GenBank/DDBJ whole genome shotgun (WGS) entry which is preliminary data.</text>
</comment>
<evidence type="ECO:0000256" key="3">
    <source>
        <dbReference type="ARBA" id="ARBA00022737"/>
    </source>
</evidence>
<evidence type="ECO:0000256" key="7">
    <source>
        <dbReference type="PROSITE-ProRule" id="PRU00042"/>
    </source>
</evidence>
<dbReference type="EMBL" id="CAJZBQ010000011">
    <property type="protein sequence ID" value="CAG9313562.1"/>
    <property type="molecule type" value="Genomic_DNA"/>
</dbReference>
<dbReference type="GO" id="GO:0008270">
    <property type="term" value="F:zinc ion binding"/>
    <property type="evidence" value="ECO:0007669"/>
    <property type="project" value="UniProtKB-KW"/>
</dbReference>
<keyword evidence="6" id="KW-0539">Nucleus</keyword>
<evidence type="ECO:0000313" key="9">
    <source>
        <dbReference type="EMBL" id="CAG9313562.1"/>
    </source>
</evidence>
<dbReference type="InterPro" id="IPR013087">
    <property type="entry name" value="Znf_C2H2_type"/>
</dbReference>
<gene>
    <name evidence="9" type="ORF">BSTOLATCC_MIC9376</name>
</gene>
<feature type="domain" description="C2H2-type" evidence="8">
    <location>
        <begin position="135"/>
        <end position="163"/>
    </location>
</feature>
<comment type="subcellular location">
    <subcellularLocation>
        <location evidence="1">Nucleus</location>
    </subcellularLocation>
</comment>
<evidence type="ECO:0000313" key="10">
    <source>
        <dbReference type="Proteomes" id="UP001162131"/>
    </source>
</evidence>
<feature type="domain" description="C2H2-type" evidence="8">
    <location>
        <begin position="164"/>
        <end position="187"/>
    </location>
</feature>
<dbReference type="GO" id="GO:0001228">
    <property type="term" value="F:DNA-binding transcription activator activity, RNA polymerase II-specific"/>
    <property type="evidence" value="ECO:0007669"/>
    <property type="project" value="TreeGrafter"/>
</dbReference>
<keyword evidence="2" id="KW-0479">Metal-binding</keyword>
<sequence>MEASRVTQKKLPSPIVLELVHSSNLQVNPTYSCQLCGMNFIKFVDMILHEKFSLDSLECARDENAVSLSGSAFWQTEETISNVSNLQVEISGQISTETIKESKANFCSACNKWFSTYKGFKQHQGKIHRVGRRASKCEACLKRFKNKYALKMHLMQVHEKSTQVACEKCGKFLYNKYHLKAHLEKDH</sequence>
<dbReference type="PANTHER" id="PTHR24376">
    <property type="entry name" value="ZINC FINGER PROTEIN"/>
    <property type="match status" value="1"/>
</dbReference>
<dbReference type="Gene3D" id="3.30.160.60">
    <property type="entry name" value="Classic Zinc Finger"/>
    <property type="match status" value="1"/>
</dbReference>
<dbReference type="GO" id="GO:0000978">
    <property type="term" value="F:RNA polymerase II cis-regulatory region sequence-specific DNA binding"/>
    <property type="evidence" value="ECO:0007669"/>
    <property type="project" value="TreeGrafter"/>
</dbReference>
<evidence type="ECO:0000256" key="2">
    <source>
        <dbReference type="ARBA" id="ARBA00022723"/>
    </source>
</evidence>
<name>A0AAU9IGI0_9CILI</name>
<evidence type="ECO:0000256" key="1">
    <source>
        <dbReference type="ARBA" id="ARBA00004123"/>
    </source>
</evidence>
<dbReference type="PROSITE" id="PS50157">
    <property type="entry name" value="ZINC_FINGER_C2H2_2"/>
    <property type="match status" value="2"/>
</dbReference>
<accession>A0AAU9IGI0</accession>
<dbReference type="GO" id="GO:0005634">
    <property type="term" value="C:nucleus"/>
    <property type="evidence" value="ECO:0007669"/>
    <property type="project" value="UniProtKB-SubCell"/>
</dbReference>
<dbReference type="PROSITE" id="PS00028">
    <property type="entry name" value="ZINC_FINGER_C2H2_1"/>
    <property type="match status" value="3"/>
</dbReference>
<reference evidence="9" key="1">
    <citation type="submission" date="2021-09" db="EMBL/GenBank/DDBJ databases">
        <authorList>
            <consortium name="AG Swart"/>
            <person name="Singh M."/>
            <person name="Singh A."/>
            <person name="Seah K."/>
            <person name="Emmerich C."/>
        </authorList>
    </citation>
    <scope>NUCLEOTIDE SEQUENCE</scope>
    <source>
        <strain evidence="9">ATCC30299</strain>
    </source>
</reference>
<dbReference type="Pfam" id="PF12874">
    <property type="entry name" value="zf-met"/>
    <property type="match status" value="1"/>
</dbReference>
<evidence type="ECO:0000256" key="5">
    <source>
        <dbReference type="ARBA" id="ARBA00022833"/>
    </source>
</evidence>
<protein>
    <recommendedName>
        <fullName evidence="8">C2H2-type domain-containing protein</fullName>
    </recommendedName>
</protein>
<evidence type="ECO:0000259" key="8">
    <source>
        <dbReference type="PROSITE" id="PS50157"/>
    </source>
</evidence>
<keyword evidence="3" id="KW-0677">Repeat</keyword>
<dbReference type="Proteomes" id="UP001162131">
    <property type="component" value="Unassembled WGS sequence"/>
</dbReference>
<dbReference type="AlphaFoldDB" id="A0AAU9IGI0"/>
<evidence type="ECO:0000256" key="6">
    <source>
        <dbReference type="ARBA" id="ARBA00023242"/>
    </source>
</evidence>
<dbReference type="SUPFAM" id="SSF57667">
    <property type="entry name" value="beta-beta-alpha zinc fingers"/>
    <property type="match status" value="2"/>
</dbReference>
<dbReference type="PANTHER" id="PTHR24376:SF235">
    <property type="entry name" value="C2H2-TYPE DOMAIN-CONTAINING PROTEIN"/>
    <property type="match status" value="1"/>
</dbReference>
<keyword evidence="5" id="KW-0862">Zinc</keyword>
<dbReference type="SMART" id="SM00355">
    <property type="entry name" value="ZnF_C2H2"/>
    <property type="match status" value="4"/>
</dbReference>
<proteinExistence type="predicted"/>
<keyword evidence="10" id="KW-1185">Reference proteome</keyword>
<keyword evidence="4 7" id="KW-0863">Zinc-finger</keyword>